<dbReference type="CDD" id="cd01347">
    <property type="entry name" value="ligand_gated_channel"/>
    <property type="match status" value="1"/>
</dbReference>
<evidence type="ECO:0000259" key="13">
    <source>
        <dbReference type="Pfam" id="PF00593"/>
    </source>
</evidence>
<gene>
    <name evidence="15" type="primary">btuB_2</name>
    <name evidence="15" type="ORF">A9E74_01592</name>
</gene>
<evidence type="ECO:0000256" key="9">
    <source>
        <dbReference type="ARBA" id="ARBA00023237"/>
    </source>
</evidence>
<keyword evidence="4 10" id="KW-0812">Transmembrane</keyword>
<protein>
    <submittedName>
        <fullName evidence="15">Vitamin B12 transporter BtuB</fullName>
    </submittedName>
</protein>
<name>A0A1E3GS52_9GAMM</name>
<dbReference type="Gene3D" id="2.170.130.10">
    <property type="entry name" value="TonB-dependent receptor, plug domain"/>
    <property type="match status" value="1"/>
</dbReference>
<organism evidence="15 16">
    <name type="scientific">Methylophaga muralis</name>
    <dbReference type="NCBI Taxonomy" id="291169"/>
    <lineage>
        <taxon>Bacteria</taxon>
        <taxon>Pseudomonadati</taxon>
        <taxon>Pseudomonadota</taxon>
        <taxon>Gammaproteobacteria</taxon>
        <taxon>Thiotrichales</taxon>
        <taxon>Piscirickettsiaceae</taxon>
        <taxon>Methylophaga</taxon>
    </lineage>
</organism>
<keyword evidence="6" id="KW-0406">Ion transport</keyword>
<evidence type="ECO:0000256" key="12">
    <source>
        <dbReference type="SAM" id="SignalP"/>
    </source>
</evidence>
<keyword evidence="5 12" id="KW-0732">Signal</keyword>
<sequence>MKPSTKAMPLRVCARLTLAALATSTFSVSAFAEQESLDAITITANRMPTENALAPNTVITRADIDRLQILDLPTLLSRTPGIDMVQNGGLGKGTSLYMRGTASDHVLVLVDGVKWQSATSGGTSLQDFPVEQIERIEIVRGPRSGIYGSEAIGGVIQIFTKQGRSGETKPYFSLATGSKNTQKATAGVSGGNEKTRYNLGYSYLTTNGIDAQDTLDDPVRTYATPDHDGYRNSSLSLKVDHNVSDSWSVGANILRANSYNEYDNGSFVRNTNILQDPIHSKNIQQILGVNSSLVINDLWSMRFMLGESWDRFQSVKVGVNESKFNTRNRSASWINTLSLSETQQLNIGFDYDHDRVESSNEYAEKSRDNKAAFVSWQASAGRHEWLLSVRHDDNEAFGHRNTGTADYGYWLNDELRISLNAGTGFQTPTFNDLYWPGAGNLDILPEKSKSYGVGLTGSPAWGKWAVNAYQNEVRDLIEWAATPSGLFQPSNVSEAKIKGLEFELNTTVAEWLLSFDASFVKPEDEETGNVLQRRAKRIANFHADRQWNKWSTGASWKLRGESYSDKDNDIKLSGFGLLDLRIAYDIDTDWKVRLTGQNMLNKDYQTIDRYYSWGRTVMLSVHYQP</sequence>
<dbReference type="EMBL" id="MCRI01000014">
    <property type="protein sequence ID" value="ODN66765.1"/>
    <property type="molecule type" value="Genomic_DNA"/>
</dbReference>
<reference evidence="15 16" key="1">
    <citation type="submission" date="2016-07" db="EMBL/GenBank/DDBJ databases">
        <title>Draft Genome Sequence of Methylophaga muralis Bur 1.</title>
        <authorList>
            <person name="Vasilenko O.V."/>
            <person name="Doronina N.V."/>
            <person name="Shmareva M.N."/>
            <person name="Tarlachkov S.V."/>
            <person name="Mustakhimov I."/>
            <person name="Trotsenko Y.A."/>
        </authorList>
    </citation>
    <scope>NUCLEOTIDE SEQUENCE [LARGE SCALE GENOMIC DNA]</scope>
    <source>
        <strain evidence="15 16">Bur 1</strain>
    </source>
</reference>
<dbReference type="InterPro" id="IPR012910">
    <property type="entry name" value="Plug_dom"/>
</dbReference>
<dbReference type="Proteomes" id="UP000094379">
    <property type="component" value="Unassembled WGS sequence"/>
</dbReference>
<evidence type="ECO:0000313" key="15">
    <source>
        <dbReference type="EMBL" id="ODN66765.1"/>
    </source>
</evidence>
<keyword evidence="9 10" id="KW-0998">Cell outer membrane</keyword>
<dbReference type="STRING" id="291169.A9E74_01592"/>
<keyword evidence="16" id="KW-1185">Reference proteome</keyword>
<evidence type="ECO:0000256" key="1">
    <source>
        <dbReference type="ARBA" id="ARBA00004571"/>
    </source>
</evidence>
<dbReference type="PATRIC" id="fig|291169.3.peg.1600"/>
<evidence type="ECO:0000256" key="5">
    <source>
        <dbReference type="ARBA" id="ARBA00022729"/>
    </source>
</evidence>
<evidence type="ECO:0000256" key="11">
    <source>
        <dbReference type="RuleBase" id="RU003357"/>
    </source>
</evidence>
<dbReference type="AlphaFoldDB" id="A0A1E3GS52"/>
<evidence type="ECO:0000256" key="7">
    <source>
        <dbReference type="ARBA" id="ARBA00023077"/>
    </source>
</evidence>
<evidence type="ECO:0000256" key="3">
    <source>
        <dbReference type="ARBA" id="ARBA00022452"/>
    </source>
</evidence>
<evidence type="ECO:0000256" key="8">
    <source>
        <dbReference type="ARBA" id="ARBA00023136"/>
    </source>
</evidence>
<evidence type="ECO:0000256" key="2">
    <source>
        <dbReference type="ARBA" id="ARBA00022448"/>
    </source>
</evidence>
<feature type="domain" description="TonB-dependent receptor plug" evidence="14">
    <location>
        <begin position="51"/>
        <end position="155"/>
    </location>
</feature>
<keyword evidence="3 10" id="KW-1134">Transmembrane beta strand</keyword>
<comment type="similarity">
    <text evidence="10 11">Belongs to the TonB-dependent receptor family.</text>
</comment>
<feature type="signal peptide" evidence="12">
    <location>
        <begin position="1"/>
        <end position="32"/>
    </location>
</feature>
<comment type="caution">
    <text evidence="15">The sequence shown here is derived from an EMBL/GenBank/DDBJ whole genome shotgun (WGS) entry which is preliminary data.</text>
</comment>
<dbReference type="GO" id="GO:0015889">
    <property type="term" value="P:cobalamin transport"/>
    <property type="evidence" value="ECO:0007669"/>
    <property type="project" value="TreeGrafter"/>
</dbReference>
<comment type="subcellular location">
    <subcellularLocation>
        <location evidence="1 10">Cell outer membrane</location>
        <topology evidence="1 10">Multi-pass membrane protein</topology>
    </subcellularLocation>
</comment>
<dbReference type="SUPFAM" id="SSF56935">
    <property type="entry name" value="Porins"/>
    <property type="match status" value="1"/>
</dbReference>
<dbReference type="RefSeq" id="WP_069296051.1">
    <property type="nucleotide sequence ID" value="NZ_MCRI01000014.1"/>
</dbReference>
<dbReference type="PANTHER" id="PTHR30069">
    <property type="entry name" value="TONB-DEPENDENT OUTER MEMBRANE RECEPTOR"/>
    <property type="match status" value="1"/>
</dbReference>
<dbReference type="Gene3D" id="2.40.170.20">
    <property type="entry name" value="TonB-dependent receptor, beta-barrel domain"/>
    <property type="match status" value="1"/>
</dbReference>
<dbReference type="Pfam" id="PF00593">
    <property type="entry name" value="TonB_dep_Rec_b-barrel"/>
    <property type="match status" value="1"/>
</dbReference>
<dbReference type="InterPro" id="IPR039426">
    <property type="entry name" value="TonB-dep_rcpt-like"/>
</dbReference>
<evidence type="ECO:0000259" key="14">
    <source>
        <dbReference type="Pfam" id="PF07715"/>
    </source>
</evidence>
<dbReference type="InterPro" id="IPR037066">
    <property type="entry name" value="Plug_dom_sf"/>
</dbReference>
<dbReference type="GO" id="GO:0009279">
    <property type="term" value="C:cell outer membrane"/>
    <property type="evidence" value="ECO:0007669"/>
    <property type="project" value="UniProtKB-SubCell"/>
</dbReference>
<dbReference type="PROSITE" id="PS52016">
    <property type="entry name" value="TONB_DEPENDENT_REC_3"/>
    <property type="match status" value="1"/>
</dbReference>
<feature type="domain" description="TonB-dependent receptor-like beta-barrel" evidence="13">
    <location>
        <begin position="188"/>
        <end position="598"/>
    </location>
</feature>
<evidence type="ECO:0000256" key="6">
    <source>
        <dbReference type="ARBA" id="ARBA00023065"/>
    </source>
</evidence>
<dbReference type="InterPro" id="IPR036942">
    <property type="entry name" value="Beta-barrel_TonB_sf"/>
</dbReference>
<keyword evidence="7 11" id="KW-0798">TonB box</keyword>
<dbReference type="InterPro" id="IPR000531">
    <property type="entry name" value="Beta-barrel_TonB"/>
</dbReference>
<evidence type="ECO:0000256" key="10">
    <source>
        <dbReference type="PROSITE-ProRule" id="PRU01360"/>
    </source>
</evidence>
<accession>A0A1E3GS52</accession>
<proteinExistence type="inferred from homology"/>
<keyword evidence="2 10" id="KW-0813">Transport</keyword>
<evidence type="ECO:0000256" key="4">
    <source>
        <dbReference type="ARBA" id="ARBA00022692"/>
    </source>
</evidence>
<dbReference type="PANTHER" id="PTHR30069:SF53">
    <property type="entry name" value="COLICIN I RECEPTOR-RELATED"/>
    <property type="match status" value="1"/>
</dbReference>
<keyword evidence="8 10" id="KW-0472">Membrane</keyword>
<dbReference type="Pfam" id="PF07715">
    <property type="entry name" value="Plug"/>
    <property type="match status" value="1"/>
</dbReference>
<dbReference type="GO" id="GO:0006811">
    <property type="term" value="P:monoatomic ion transport"/>
    <property type="evidence" value="ECO:0007669"/>
    <property type="project" value="UniProtKB-KW"/>
</dbReference>
<feature type="chain" id="PRO_5009128612" evidence="12">
    <location>
        <begin position="33"/>
        <end position="625"/>
    </location>
</feature>
<evidence type="ECO:0000313" key="16">
    <source>
        <dbReference type="Proteomes" id="UP000094379"/>
    </source>
</evidence>